<evidence type="ECO:0000256" key="1">
    <source>
        <dbReference type="ARBA" id="ARBA00022473"/>
    </source>
</evidence>
<comment type="subunit">
    <text evidence="8">Efficient DNA binding requires dimerization with another bHLH protein. Forms a heterodimer with the bHLH protein hes2, and weakly interacts with hey1/hrt1.</text>
</comment>
<dbReference type="Ensembl" id="ENSLLET00000036936.1">
    <property type="protein sequence ID" value="ENSLLEP00000035584.1"/>
    <property type="gene ID" value="ENSLLEG00000022523.1"/>
</dbReference>
<keyword evidence="6" id="KW-0804">Transcription</keyword>
<evidence type="ECO:0000313" key="12">
    <source>
        <dbReference type="Proteomes" id="UP000694569"/>
    </source>
</evidence>
<dbReference type="GO" id="GO:0000981">
    <property type="term" value="F:DNA-binding transcription factor activity, RNA polymerase II-specific"/>
    <property type="evidence" value="ECO:0007669"/>
    <property type="project" value="TreeGrafter"/>
</dbReference>
<feature type="compositionally biased region" description="Polar residues" evidence="9">
    <location>
        <begin position="45"/>
        <end position="64"/>
    </location>
</feature>
<dbReference type="Proteomes" id="UP000694569">
    <property type="component" value="Unplaced"/>
</dbReference>
<evidence type="ECO:0000256" key="3">
    <source>
        <dbReference type="ARBA" id="ARBA00022902"/>
    </source>
</evidence>
<feature type="domain" description="BHLH" evidence="10">
    <location>
        <begin position="94"/>
        <end position="146"/>
    </location>
</feature>
<dbReference type="GO" id="GO:0045944">
    <property type="term" value="P:positive regulation of transcription by RNA polymerase II"/>
    <property type="evidence" value="ECO:0007669"/>
    <property type="project" value="TreeGrafter"/>
</dbReference>
<accession>A0A8C5QF08</accession>
<dbReference type="GO" id="GO:0046982">
    <property type="term" value="F:protein heterodimerization activity"/>
    <property type="evidence" value="ECO:0007669"/>
    <property type="project" value="UniProtKB-ARBA"/>
</dbReference>
<keyword evidence="7" id="KW-0539">Nucleus</keyword>
<dbReference type="GO" id="GO:0061564">
    <property type="term" value="P:axon development"/>
    <property type="evidence" value="ECO:0007669"/>
    <property type="project" value="TreeGrafter"/>
</dbReference>
<evidence type="ECO:0000256" key="7">
    <source>
        <dbReference type="ARBA" id="ARBA00023242"/>
    </source>
</evidence>
<name>A0A8C5QF08_9ANUR</name>
<dbReference type="PANTHER" id="PTHR19290:SF170">
    <property type="entry name" value="NEUROG1 PROTEIN"/>
    <property type="match status" value="1"/>
</dbReference>
<evidence type="ECO:0000256" key="6">
    <source>
        <dbReference type="ARBA" id="ARBA00023163"/>
    </source>
</evidence>
<feature type="region of interest" description="Disordered" evidence="9">
    <location>
        <begin position="35"/>
        <end position="85"/>
    </location>
</feature>
<dbReference type="SUPFAM" id="SSF47459">
    <property type="entry name" value="HLH, helix-loop-helix DNA-binding domain"/>
    <property type="match status" value="1"/>
</dbReference>
<sequence>MPCFIHPSLGGGRARKSSNMDRAYSDYDTCSQMSYSLSDDDDSTGLHTPSSYTSGHLTSPTQTPEKCKEKEDRKKKRGRGRVKNEGVLHGVKKTRRVKANDRERNRMHNLNSALDELRSILPSFPDDTKLTKIETLRFAHNYIWALSETLRLADQCKEKPHSEPVHPGYMSPGSPSSPDSDAGSWMSSSSPSSSSFTVCISSPSSPALSEDCYYGHTNAMFSFPQSIIQNSCYLQYH</sequence>
<keyword evidence="1" id="KW-0217">Developmental protein</keyword>
<keyword evidence="12" id="KW-1185">Reference proteome</keyword>
<evidence type="ECO:0000256" key="5">
    <source>
        <dbReference type="ARBA" id="ARBA00023125"/>
    </source>
</evidence>
<dbReference type="GO" id="GO:0070888">
    <property type="term" value="F:E-box binding"/>
    <property type="evidence" value="ECO:0007669"/>
    <property type="project" value="TreeGrafter"/>
</dbReference>
<keyword evidence="3" id="KW-0524">Neurogenesis</keyword>
<dbReference type="Gene3D" id="4.10.280.10">
    <property type="entry name" value="Helix-loop-helix DNA-binding domain"/>
    <property type="match status" value="1"/>
</dbReference>
<proteinExistence type="predicted"/>
<feature type="region of interest" description="Disordered" evidence="9">
    <location>
        <begin position="157"/>
        <end position="193"/>
    </location>
</feature>
<organism evidence="11 12">
    <name type="scientific">Leptobrachium leishanense</name>
    <name type="common">Leishan spiny toad</name>
    <dbReference type="NCBI Taxonomy" id="445787"/>
    <lineage>
        <taxon>Eukaryota</taxon>
        <taxon>Metazoa</taxon>
        <taxon>Chordata</taxon>
        <taxon>Craniata</taxon>
        <taxon>Vertebrata</taxon>
        <taxon>Euteleostomi</taxon>
        <taxon>Amphibia</taxon>
        <taxon>Batrachia</taxon>
        <taxon>Anura</taxon>
        <taxon>Pelobatoidea</taxon>
        <taxon>Megophryidae</taxon>
        <taxon>Leptobrachium</taxon>
    </lineage>
</organism>
<keyword evidence="2" id="KW-0221">Differentiation</keyword>
<evidence type="ECO:0000259" key="10">
    <source>
        <dbReference type="PROSITE" id="PS50888"/>
    </source>
</evidence>
<reference evidence="11" key="2">
    <citation type="submission" date="2025-09" db="UniProtKB">
        <authorList>
            <consortium name="Ensembl"/>
        </authorList>
    </citation>
    <scope>IDENTIFICATION</scope>
</reference>
<dbReference type="Pfam" id="PF00010">
    <property type="entry name" value="HLH"/>
    <property type="match status" value="1"/>
</dbReference>
<reference evidence="11" key="1">
    <citation type="submission" date="2025-08" db="UniProtKB">
        <authorList>
            <consortium name="Ensembl"/>
        </authorList>
    </citation>
    <scope>IDENTIFICATION</scope>
</reference>
<dbReference type="PANTHER" id="PTHR19290">
    <property type="entry name" value="BASIC HELIX-LOOP-HELIX PROTEIN NEUROGENIN-RELATED"/>
    <property type="match status" value="1"/>
</dbReference>
<dbReference type="PROSITE" id="PS50888">
    <property type="entry name" value="BHLH"/>
    <property type="match status" value="1"/>
</dbReference>
<evidence type="ECO:0000313" key="11">
    <source>
        <dbReference type="Ensembl" id="ENSLLEP00000035584.1"/>
    </source>
</evidence>
<dbReference type="FunFam" id="4.10.280.10:FF:000006">
    <property type="entry name" value="Neurogenic differentiation factor"/>
    <property type="match status" value="1"/>
</dbReference>
<evidence type="ECO:0000256" key="9">
    <source>
        <dbReference type="SAM" id="MobiDB-lite"/>
    </source>
</evidence>
<dbReference type="InterPro" id="IPR036638">
    <property type="entry name" value="HLH_DNA-bd_sf"/>
</dbReference>
<dbReference type="CDD" id="cd19716">
    <property type="entry name" value="bHLH_TS_NGN1_NeuroD3"/>
    <property type="match status" value="1"/>
</dbReference>
<dbReference type="SMART" id="SM00353">
    <property type="entry name" value="HLH"/>
    <property type="match status" value="1"/>
</dbReference>
<dbReference type="GeneTree" id="ENSGT00940000162170"/>
<dbReference type="GO" id="GO:0005634">
    <property type="term" value="C:nucleus"/>
    <property type="evidence" value="ECO:0007669"/>
    <property type="project" value="TreeGrafter"/>
</dbReference>
<evidence type="ECO:0000256" key="4">
    <source>
        <dbReference type="ARBA" id="ARBA00023015"/>
    </source>
</evidence>
<dbReference type="InterPro" id="IPR011598">
    <property type="entry name" value="bHLH_dom"/>
</dbReference>
<keyword evidence="5" id="KW-0238">DNA-binding</keyword>
<keyword evidence="4" id="KW-0805">Transcription regulation</keyword>
<dbReference type="OrthoDB" id="5969565at2759"/>
<feature type="compositionally biased region" description="Low complexity" evidence="9">
    <location>
        <begin position="171"/>
        <end position="193"/>
    </location>
</feature>
<dbReference type="InterPro" id="IPR050359">
    <property type="entry name" value="bHLH_transcription_factors"/>
</dbReference>
<protein>
    <submittedName>
        <fullName evidence="11">Neurogenin 1</fullName>
    </submittedName>
</protein>
<evidence type="ECO:0000256" key="8">
    <source>
        <dbReference type="ARBA" id="ARBA00062384"/>
    </source>
</evidence>
<gene>
    <name evidence="11" type="primary">NEUROG1</name>
</gene>
<dbReference type="GO" id="GO:0007423">
    <property type="term" value="P:sensory organ development"/>
    <property type="evidence" value="ECO:0007669"/>
    <property type="project" value="TreeGrafter"/>
</dbReference>
<evidence type="ECO:0000256" key="2">
    <source>
        <dbReference type="ARBA" id="ARBA00022782"/>
    </source>
</evidence>
<dbReference type="AlphaFoldDB" id="A0A8C5QF08"/>